<keyword evidence="4" id="KW-1185">Reference proteome</keyword>
<name>A0ABP7NUQ4_9SPHI</name>
<feature type="chain" id="PRO_5045670988" description="DUF4397 domain-containing protein" evidence="1">
    <location>
        <begin position="24"/>
        <end position="230"/>
    </location>
</feature>
<organism evidence="3 4">
    <name type="scientific">Pedobacter ginsengiterrae</name>
    <dbReference type="NCBI Taxonomy" id="871696"/>
    <lineage>
        <taxon>Bacteria</taxon>
        <taxon>Pseudomonadati</taxon>
        <taxon>Bacteroidota</taxon>
        <taxon>Sphingobacteriia</taxon>
        <taxon>Sphingobacteriales</taxon>
        <taxon>Sphingobacteriaceae</taxon>
        <taxon>Pedobacter</taxon>
    </lineage>
</organism>
<dbReference type="InterPro" id="IPR025510">
    <property type="entry name" value="DUF4397"/>
</dbReference>
<sequence length="230" mass="25739">MNFKAFNFLKLSFLFTAVCLITACVKNDNLIKGDTKVRFFNNVDQLSQDFYLNGIRRTTTTGISYGNSTDYLVYEGDKEYNILAKNTGTTKIGDSIKYTFGIGKNYSVFYAKTSEIDSLLTIYEDNLTPDPTNARLFFINLGYTLDSKVNIRNRTSSFTASLANGENSGYIVLKPDSNAKIFLNLVDSTSVIDTIPATNFYKGKTYTIIIDGVNKGVNKGKLRERLIVNN</sequence>
<proteinExistence type="predicted"/>
<dbReference type="RefSeq" id="WP_344764722.1">
    <property type="nucleotide sequence ID" value="NZ_BAABAK010000003.1"/>
</dbReference>
<feature type="signal peptide" evidence="1">
    <location>
        <begin position="1"/>
        <end position="23"/>
    </location>
</feature>
<evidence type="ECO:0000256" key="1">
    <source>
        <dbReference type="SAM" id="SignalP"/>
    </source>
</evidence>
<gene>
    <name evidence="3" type="ORF">GCM10022246_05250</name>
</gene>
<reference evidence="4" key="1">
    <citation type="journal article" date="2019" name="Int. J. Syst. Evol. Microbiol.">
        <title>The Global Catalogue of Microorganisms (GCM) 10K type strain sequencing project: providing services to taxonomists for standard genome sequencing and annotation.</title>
        <authorList>
            <consortium name="The Broad Institute Genomics Platform"/>
            <consortium name="The Broad Institute Genome Sequencing Center for Infectious Disease"/>
            <person name="Wu L."/>
            <person name="Ma J."/>
        </authorList>
    </citation>
    <scope>NUCLEOTIDE SEQUENCE [LARGE SCALE GENOMIC DNA]</scope>
    <source>
        <strain evidence="4">JCM 17338</strain>
    </source>
</reference>
<keyword evidence="1" id="KW-0732">Signal</keyword>
<evidence type="ECO:0000259" key="2">
    <source>
        <dbReference type="Pfam" id="PF14344"/>
    </source>
</evidence>
<dbReference type="Proteomes" id="UP001501081">
    <property type="component" value="Unassembled WGS sequence"/>
</dbReference>
<feature type="domain" description="DUF4397" evidence="2">
    <location>
        <begin position="36"/>
        <end position="142"/>
    </location>
</feature>
<dbReference type="Pfam" id="PF14344">
    <property type="entry name" value="DUF4397"/>
    <property type="match status" value="1"/>
</dbReference>
<dbReference type="EMBL" id="BAABAK010000003">
    <property type="protein sequence ID" value="GAA3954229.1"/>
    <property type="molecule type" value="Genomic_DNA"/>
</dbReference>
<dbReference type="PROSITE" id="PS51257">
    <property type="entry name" value="PROKAR_LIPOPROTEIN"/>
    <property type="match status" value="1"/>
</dbReference>
<comment type="caution">
    <text evidence="3">The sequence shown here is derived from an EMBL/GenBank/DDBJ whole genome shotgun (WGS) entry which is preliminary data.</text>
</comment>
<accession>A0ABP7NUQ4</accession>
<evidence type="ECO:0000313" key="4">
    <source>
        <dbReference type="Proteomes" id="UP001501081"/>
    </source>
</evidence>
<evidence type="ECO:0000313" key="3">
    <source>
        <dbReference type="EMBL" id="GAA3954229.1"/>
    </source>
</evidence>
<protein>
    <recommendedName>
        <fullName evidence="2">DUF4397 domain-containing protein</fullName>
    </recommendedName>
</protein>